<protein>
    <submittedName>
        <fullName evidence="4">Sulfotransferase domain-containing protein</fullName>
    </submittedName>
</protein>
<dbReference type="InterPro" id="IPR027417">
    <property type="entry name" value="P-loop_NTPase"/>
</dbReference>
<dbReference type="STRING" id="1121449.SAMN02745704_01706"/>
<feature type="domain" description="Sulfotransferase" evidence="3">
    <location>
        <begin position="109"/>
        <end position="260"/>
    </location>
</feature>
<dbReference type="AlphaFoldDB" id="A0A1T4X231"/>
<dbReference type="InterPro" id="IPR000863">
    <property type="entry name" value="Sulfotransferase_dom"/>
</dbReference>
<evidence type="ECO:0000313" key="5">
    <source>
        <dbReference type="Proteomes" id="UP000190027"/>
    </source>
</evidence>
<dbReference type="EMBL" id="FUYC01000006">
    <property type="protein sequence ID" value="SKA83703.1"/>
    <property type="molecule type" value="Genomic_DNA"/>
</dbReference>
<evidence type="ECO:0000259" key="3">
    <source>
        <dbReference type="Pfam" id="PF00685"/>
    </source>
</evidence>
<accession>A0A1T4X231</accession>
<name>A0A1T4X231_9BACT</name>
<gene>
    <name evidence="4" type="ORF">SAMN02745704_01706</name>
</gene>
<dbReference type="Pfam" id="PF00685">
    <property type="entry name" value="Sulfotransfer_1"/>
    <property type="match status" value="1"/>
</dbReference>
<reference evidence="4 5" key="1">
    <citation type="submission" date="2017-02" db="EMBL/GenBank/DDBJ databases">
        <authorList>
            <person name="Peterson S.W."/>
        </authorList>
    </citation>
    <scope>NUCLEOTIDE SEQUENCE [LARGE SCALE GENOMIC DNA]</scope>
    <source>
        <strain evidence="4 5">DSM 16080</strain>
    </source>
</reference>
<dbReference type="PANTHER" id="PTHR11783">
    <property type="entry name" value="SULFOTRANSFERASE SULT"/>
    <property type="match status" value="1"/>
</dbReference>
<keyword evidence="2 4" id="KW-0808">Transferase</keyword>
<comment type="similarity">
    <text evidence="1">Belongs to the sulfotransferase 1 family.</text>
</comment>
<evidence type="ECO:0000313" key="4">
    <source>
        <dbReference type="EMBL" id="SKA83703.1"/>
    </source>
</evidence>
<evidence type="ECO:0000256" key="1">
    <source>
        <dbReference type="ARBA" id="ARBA00005771"/>
    </source>
</evidence>
<dbReference type="OrthoDB" id="9804504at2"/>
<dbReference type="GO" id="GO:0008146">
    <property type="term" value="F:sulfotransferase activity"/>
    <property type="evidence" value="ECO:0007669"/>
    <property type="project" value="InterPro"/>
</dbReference>
<keyword evidence="5" id="KW-1185">Reference proteome</keyword>
<dbReference type="SUPFAM" id="SSF52540">
    <property type="entry name" value="P-loop containing nucleoside triphosphate hydrolases"/>
    <property type="match status" value="1"/>
</dbReference>
<organism evidence="4 5">
    <name type="scientific">Paucidesulfovibrio gracilis DSM 16080</name>
    <dbReference type="NCBI Taxonomy" id="1121449"/>
    <lineage>
        <taxon>Bacteria</taxon>
        <taxon>Pseudomonadati</taxon>
        <taxon>Thermodesulfobacteriota</taxon>
        <taxon>Desulfovibrionia</taxon>
        <taxon>Desulfovibrionales</taxon>
        <taxon>Desulfovibrionaceae</taxon>
        <taxon>Paucidesulfovibrio</taxon>
    </lineage>
</organism>
<proteinExistence type="inferred from homology"/>
<dbReference type="RefSeq" id="WP_159447180.1">
    <property type="nucleotide sequence ID" value="NZ_FUYC01000006.1"/>
</dbReference>
<evidence type="ECO:0000256" key="2">
    <source>
        <dbReference type="ARBA" id="ARBA00022679"/>
    </source>
</evidence>
<dbReference type="Gene3D" id="3.40.50.300">
    <property type="entry name" value="P-loop containing nucleotide triphosphate hydrolases"/>
    <property type="match status" value="1"/>
</dbReference>
<dbReference type="Proteomes" id="UP000190027">
    <property type="component" value="Unassembled WGS sequence"/>
</dbReference>
<sequence>MALFTIRSQNPLYHIRDTTLGRSLFRVQKSPAFVGLSDNYATCVAPITVDSMRDGKHILLFGLPKTGNYWFNNLIVESLGLEFKTQVQFTHSKFRDKHRYNTNILRSACIIRDIRDMVVSLWHWLPKGPAAKDSRAPLLRTMEQFYFQWFLPIYSQHRRWGDWIEYPKTLVRTGIPIVRYEDLHDDTFGEITRVLKWWKIEYSEQAVQDAIEKNTLQNVKKNAGTVGTYPKGHVRKGGYGGYKEVLPQVILDDINIRFKAYIDDWGYAYY</sequence>